<dbReference type="GO" id="GO:0008483">
    <property type="term" value="F:transaminase activity"/>
    <property type="evidence" value="ECO:0007669"/>
    <property type="project" value="UniProtKB-KW"/>
</dbReference>
<evidence type="ECO:0000313" key="9">
    <source>
        <dbReference type="EMBL" id="SOC24580.1"/>
    </source>
</evidence>
<evidence type="ECO:0000256" key="2">
    <source>
        <dbReference type="ARBA" id="ARBA00005384"/>
    </source>
</evidence>
<dbReference type="Pfam" id="PF00392">
    <property type="entry name" value="GntR"/>
    <property type="match status" value="1"/>
</dbReference>
<evidence type="ECO:0000313" key="10">
    <source>
        <dbReference type="Proteomes" id="UP000219636"/>
    </source>
</evidence>
<reference evidence="10" key="1">
    <citation type="submission" date="2017-08" db="EMBL/GenBank/DDBJ databases">
        <authorList>
            <person name="Varghese N."/>
            <person name="Submissions S."/>
        </authorList>
    </citation>
    <scope>NUCLEOTIDE SEQUENCE [LARGE SCALE GENOMIC DNA]</scope>
    <source>
        <strain evidence="10">JC22</strain>
    </source>
</reference>
<keyword evidence="4" id="KW-0663">Pyridoxal phosphate</keyword>
<dbReference type="GO" id="GO:0003677">
    <property type="term" value="F:DNA binding"/>
    <property type="evidence" value="ECO:0007669"/>
    <property type="project" value="UniProtKB-KW"/>
</dbReference>
<dbReference type="CDD" id="cd00609">
    <property type="entry name" value="AAT_like"/>
    <property type="match status" value="1"/>
</dbReference>
<sequence length="483" mass="55755">MQWKPNRHSHLTIQEQLVDWIKSRIERGDWTVGTRIPTQRQLAMEFNINRSTVQLAIDELKADGFLESKMGSGVFVANNSWNVLLNRAQPNWQQHIKSSIHKPNYHTIQLINEYEQMDHIIRLGTGELSPELLPTKQIEQSLKEISLDSKEIGYSSPQGSEKLRRILCNYLTNRGIQTDPENILIVSGALQALQLIAIGLLEEGSIVFQEQPSYLNSVHPFQSSGMRMISVLRDVHLADSLRTHKRKRQSLFYCVPTLHNPTGDNWSVEERIKFYNVCKELQIPIIEDDVYHELLFEPSSPALKSFDTLGQVLYIGSVSKTLSPGLRIGWVVAPTPVIRRLADIKMQTDYGSSAFSQEIVAHWISSGLYERHLIKLREQLKRRATLVEDILERQFQEIATWKKSEGGFYIWLRFHEPIVNKALFLNLINKNVLINPGYIYETRDLHHIRLSYAYASFEELKVGLNILLELSRNKSQENKDLQH</sequence>
<dbReference type="Proteomes" id="UP000219636">
    <property type="component" value="Unassembled WGS sequence"/>
</dbReference>
<evidence type="ECO:0000256" key="1">
    <source>
        <dbReference type="ARBA" id="ARBA00001933"/>
    </source>
</evidence>
<comment type="cofactor">
    <cofactor evidence="1">
        <name>pyridoxal 5'-phosphate</name>
        <dbReference type="ChEBI" id="CHEBI:597326"/>
    </cofactor>
</comment>
<dbReference type="SUPFAM" id="SSF46785">
    <property type="entry name" value="Winged helix' DNA-binding domain"/>
    <property type="match status" value="1"/>
</dbReference>
<keyword evidence="7" id="KW-0804">Transcription</keyword>
<dbReference type="PANTHER" id="PTHR46577:SF2">
    <property type="entry name" value="TRANSCRIPTIONAL REGULATORY PROTEIN"/>
    <property type="match status" value="1"/>
</dbReference>
<keyword evidence="6" id="KW-0238">DNA-binding</keyword>
<evidence type="ECO:0000256" key="7">
    <source>
        <dbReference type="ARBA" id="ARBA00023163"/>
    </source>
</evidence>
<dbReference type="InterPro" id="IPR051446">
    <property type="entry name" value="HTH_trans_reg/aminotransferase"/>
</dbReference>
<dbReference type="AlphaFoldDB" id="A0A285TTC3"/>
<organism evidence="9 10">
    <name type="scientific">Ureibacillus xyleni</name>
    <dbReference type="NCBI Taxonomy" id="614648"/>
    <lineage>
        <taxon>Bacteria</taxon>
        <taxon>Bacillati</taxon>
        <taxon>Bacillota</taxon>
        <taxon>Bacilli</taxon>
        <taxon>Bacillales</taxon>
        <taxon>Caryophanaceae</taxon>
        <taxon>Ureibacillus</taxon>
    </lineage>
</organism>
<dbReference type="InterPro" id="IPR000524">
    <property type="entry name" value="Tscrpt_reg_HTH_GntR"/>
</dbReference>
<dbReference type="Pfam" id="PF00155">
    <property type="entry name" value="Aminotran_1_2"/>
    <property type="match status" value="1"/>
</dbReference>
<dbReference type="PRINTS" id="PR00035">
    <property type="entry name" value="HTHGNTR"/>
</dbReference>
<dbReference type="OrthoDB" id="9802328at2"/>
<dbReference type="GO" id="GO:0003700">
    <property type="term" value="F:DNA-binding transcription factor activity"/>
    <property type="evidence" value="ECO:0007669"/>
    <property type="project" value="InterPro"/>
</dbReference>
<dbReference type="GO" id="GO:0030170">
    <property type="term" value="F:pyridoxal phosphate binding"/>
    <property type="evidence" value="ECO:0007669"/>
    <property type="project" value="InterPro"/>
</dbReference>
<evidence type="ECO:0000256" key="4">
    <source>
        <dbReference type="ARBA" id="ARBA00022898"/>
    </source>
</evidence>
<name>A0A285TTC3_9BACL</name>
<evidence type="ECO:0000256" key="5">
    <source>
        <dbReference type="ARBA" id="ARBA00023015"/>
    </source>
</evidence>
<dbReference type="InterPro" id="IPR015424">
    <property type="entry name" value="PyrdxlP-dep_Trfase"/>
</dbReference>
<keyword evidence="3" id="KW-0032">Aminotransferase</keyword>
<dbReference type="Gene3D" id="1.10.10.10">
    <property type="entry name" value="Winged helix-like DNA-binding domain superfamily/Winged helix DNA-binding domain"/>
    <property type="match status" value="1"/>
</dbReference>
<protein>
    <submittedName>
        <fullName evidence="9">GntR family transcriptional regulator</fullName>
    </submittedName>
</protein>
<dbReference type="InterPro" id="IPR015421">
    <property type="entry name" value="PyrdxlP-dep_Trfase_major"/>
</dbReference>
<dbReference type="SUPFAM" id="SSF53383">
    <property type="entry name" value="PLP-dependent transferases"/>
    <property type="match status" value="1"/>
</dbReference>
<dbReference type="Gene3D" id="3.40.640.10">
    <property type="entry name" value="Type I PLP-dependent aspartate aminotransferase-like (Major domain)"/>
    <property type="match status" value="1"/>
</dbReference>
<dbReference type="RefSeq" id="WP_097075084.1">
    <property type="nucleotide sequence ID" value="NZ_OBMQ01000017.1"/>
</dbReference>
<evidence type="ECO:0000256" key="3">
    <source>
        <dbReference type="ARBA" id="ARBA00022576"/>
    </source>
</evidence>
<dbReference type="PROSITE" id="PS50949">
    <property type="entry name" value="HTH_GNTR"/>
    <property type="match status" value="1"/>
</dbReference>
<keyword evidence="10" id="KW-1185">Reference proteome</keyword>
<feature type="domain" description="HTH gntR-type" evidence="8">
    <location>
        <begin position="11"/>
        <end position="79"/>
    </location>
</feature>
<dbReference type="InterPro" id="IPR036388">
    <property type="entry name" value="WH-like_DNA-bd_sf"/>
</dbReference>
<gene>
    <name evidence="9" type="ORF">SAMN05880501_11760</name>
</gene>
<accession>A0A285TTC3</accession>
<dbReference type="SMART" id="SM00345">
    <property type="entry name" value="HTH_GNTR"/>
    <property type="match status" value="1"/>
</dbReference>
<dbReference type="Gene3D" id="3.90.1150.10">
    <property type="entry name" value="Aspartate Aminotransferase, domain 1"/>
    <property type="match status" value="1"/>
</dbReference>
<dbReference type="EMBL" id="OBMQ01000017">
    <property type="protein sequence ID" value="SOC24580.1"/>
    <property type="molecule type" value="Genomic_DNA"/>
</dbReference>
<comment type="similarity">
    <text evidence="2">In the C-terminal section; belongs to the class-I pyridoxal-phosphate-dependent aminotransferase family.</text>
</comment>
<dbReference type="PANTHER" id="PTHR46577">
    <property type="entry name" value="HTH-TYPE TRANSCRIPTIONAL REGULATORY PROTEIN GABR"/>
    <property type="match status" value="1"/>
</dbReference>
<proteinExistence type="inferred from homology"/>
<dbReference type="CDD" id="cd07377">
    <property type="entry name" value="WHTH_GntR"/>
    <property type="match status" value="1"/>
</dbReference>
<dbReference type="InterPro" id="IPR015422">
    <property type="entry name" value="PyrdxlP-dep_Trfase_small"/>
</dbReference>
<keyword evidence="3" id="KW-0808">Transferase</keyword>
<keyword evidence="5" id="KW-0805">Transcription regulation</keyword>
<evidence type="ECO:0000259" key="8">
    <source>
        <dbReference type="PROSITE" id="PS50949"/>
    </source>
</evidence>
<dbReference type="InterPro" id="IPR004839">
    <property type="entry name" value="Aminotransferase_I/II_large"/>
</dbReference>
<evidence type="ECO:0000256" key="6">
    <source>
        <dbReference type="ARBA" id="ARBA00023125"/>
    </source>
</evidence>
<dbReference type="InterPro" id="IPR036390">
    <property type="entry name" value="WH_DNA-bd_sf"/>
</dbReference>